<dbReference type="PROSITE" id="PS51118">
    <property type="entry name" value="HTH_HXLR"/>
    <property type="match status" value="1"/>
</dbReference>
<reference evidence="5 6" key="1">
    <citation type="submission" date="2016-11" db="EMBL/GenBank/DDBJ databases">
        <authorList>
            <person name="Jaros S."/>
            <person name="Januszkiewicz K."/>
            <person name="Wedrychowicz H."/>
        </authorList>
    </citation>
    <scope>NUCLEOTIDE SEQUENCE [LARGE SCALE GENOMIC DNA]</scope>
    <source>
        <strain evidence="5 6">DSM 8605</strain>
    </source>
</reference>
<sequence>MKDNLEKRNYHCHVELTLDIIGGKWKPVILFYIGKNGVIRYGELKKEIPNINERMLTRQLRELESDQLIHREVYREVPPKVEYSLTSMGETLTPILNQLGSWGVNYNQKFNIADLDLKEE</sequence>
<keyword evidence="6" id="KW-1185">Reference proteome</keyword>
<keyword evidence="1" id="KW-0805">Transcription regulation</keyword>
<dbReference type="PANTHER" id="PTHR33204">
    <property type="entry name" value="TRANSCRIPTIONAL REGULATOR, MARR FAMILY"/>
    <property type="match status" value="1"/>
</dbReference>
<name>A0A1M5XEU7_9CLOT</name>
<dbReference type="InterPro" id="IPR036390">
    <property type="entry name" value="WH_DNA-bd_sf"/>
</dbReference>
<protein>
    <submittedName>
        <fullName evidence="5">Transcriptional regulator, HxlR family</fullName>
    </submittedName>
</protein>
<dbReference type="Gene3D" id="1.10.10.10">
    <property type="entry name" value="Winged helix-like DNA-binding domain superfamily/Winged helix DNA-binding domain"/>
    <property type="match status" value="1"/>
</dbReference>
<keyword evidence="3" id="KW-0804">Transcription</keyword>
<dbReference type="InterPro" id="IPR036388">
    <property type="entry name" value="WH-like_DNA-bd_sf"/>
</dbReference>
<keyword evidence="2" id="KW-0238">DNA-binding</keyword>
<dbReference type="GO" id="GO:0003677">
    <property type="term" value="F:DNA binding"/>
    <property type="evidence" value="ECO:0007669"/>
    <property type="project" value="UniProtKB-KW"/>
</dbReference>
<evidence type="ECO:0000256" key="2">
    <source>
        <dbReference type="ARBA" id="ARBA00023125"/>
    </source>
</evidence>
<dbReference type="OrthoDB" id="9791143at2"/>
<accession>A0A1M5XEU7</accession>
<dbReference type="Pfam" id="PF01638">
    <property type="entry name" value="HxlR"/>
    <property type="match status" value="1"/>
</dbReference>
<gene>
    <name evidence="5" type="ORF">SAMN02745207_03596</name>
</gene>
<dbReference type="InterPro" id="IPR002577">
    <property type="entry name" value="HTH_HxlR"/>
</dbReference>
<evidence type="ECO:0000313" key="5">
    <source>
        <dbReference type="EMBL" id="SHH98321.1"/>
    </source>
</evidence>
<evidence type="ECO:0000256" key="1">
    <source>
        <dbReference type="ARBA" id="ARBA00023015"/>
    </source>
</evidence>
<dbReference type="Proteomes" id="UP000184447">
    <property type="component" value="Unassembled WGS sequence"/>
</dbReference>
<dbReference type="EMBL" id="FQXM01000028">
    <property type="protein sequence ID" value="SHH98321.1"/>
    <property type="molecule type" value="Genomic_DNA"/>
</dbReference>
<dbReference type="STRING" id="1121316.SAMN02745207_03596"/>
<dbReference type="SUPFAM" id="SSF46785">
    <property type="entry name" value="Winged helix' DNA-binding domain"/>
    <property type="match status" value="1"/>
</dbReference>
<evidence type="ECO:0000313" key="6">
    <source>
        <dbReference type="Proteomes" id="UP000184447"/>
    </source>
</evidence>
<evidence type="ECO:0000256" key="3">
    <source>
        <dbReference type="ARBA" id="ARBA00023163"/>
    </source>
</evidence>
<feature type="domain" description="HTH hxlR-type" evidence="4">
    <location>
        <begin position="12"/>
        <end position="111"/>
    </location>
</feature>
<proteinExistence type="predicted"/>
<evidence type="ECO:0000259" key="4">
    <source>
        <dbReference type="PROSITE" id="PS51118"/>
    </source>
</evidence>
<dbReference type="AlphaFoldDB" id="A0A1M5XEU7"/>
<dbReference type="RefSeq" id="WP_073340256.1">
    <property type="nucleotide sequence ID" value="NZ_FQXM01000028.1"/>
</dbReference>
<organism evidence="5 6">
    <name type="scientific">Clostridium grantii DSM 8605</name>
    <dbReference type="NCBI Taxonomy" id="1121316"/>
    <lineage>
        <taxon>Bacteria</taxon>
        <taxon>Bacillati</taxon>
        <taxon>Bacillota</taxon>
        <taxon>Clostridia</taxon>
        <taxon>Eubacteriales</taxon>
        <taxon>Clostridiaceae</taxon>
        <taxon>Clostridium</taxon>
    </lineage>
</organism>
<dbReference type="PANTHER" id="PTHR33204:SF29">
    <property type="entry name" value="TRANSCRIPTIONAL REGULATOR"/>
    <property type="match status" value="1"/>
</dbReference>